<reference evidence="3" key="1">
    <citation type="journal article" date="2019" name="Int. J. Syst. Evol. Microbiol.">
        <title>The Global Catalogue of Microorganisms (GCM) 10K type strain sequencing project: providing services to taxonomists for standard genome sequencing and annotation.</title>
        <authorList>
            <consortium name="The Broad Institute Genomics Platform"/>
            <consortium name="The Broad Institute Genome Sequencing Center for Infectious Disease"/>
            <person name="Wu L."/>
            <person name="Ma J."/>
        </authorList>
    </citation>
    <scope>NUCLEOTIDE SEQUENCE [LARGE SCALE GENOMIC DNA]</scope>
    <source>
        <strain evidence="3">JCM 18298</strain>
    </source>
</reference>
<feature type="signal peptide" evidence="1">
    <location>
        <begin position="1"/>
        <end position="19"/>
    </location>
</feature>
<dbReference type="EMBL" id="BAABJM010000003">
    <property type="protein sequence ID" value="GAA5058159.1"/>
    <property type="molecule type" value="Genomic_DNA"/>
</dbReference>
<dbReference type="PROSITE" id="PS51257">
    <property type="entry name" value="PROKAR_LIPOPROTEIN"/>
    <property type="match status" value="1"/>
</dbReference>
<keyword evidence="3" id="KW-1185">Reference proteome</keyword>
<evidence type="ECO:0000256" key="1">
    <source>
        <dbReference type="SAM" id="SignalP"/>
    </source>
</evidence>
<proteinExistence type="predicted"/>
<keyword evidence="1" id="KW-0732">Signal</keyword>
<protein>
    <recommendedName>
        <fullName evidence="4">Lipoprotein</fullName>
    </recommendedName>
</protein>
<dbReference type="Proteomes" id="UP001500603">
    <property type="component" value="Unassembled WGS sequence"/>
</dbReference>
<name>A0ABP9KG85_9NOCA</name>
<gene>
    <name evidence="2" type="ORF">GCM10023318_37160</name>
</gene>
<accession>A0ABP9KG85</accession>
<sequence>MTRTSTAVLAIAACGALLSACGGDDSDSAAPSPSAGAVDQAVDNAKAGTFVASFRGAFPKLAEGKDDSAVAAIFTDTCADITAGKSEDDIVASTEQRASGASHEQAQAVYQTVKMLCSA</sequence>
<evidence type="ECO:0000313" key="2">
    <source>
        <dbReference type="EMBL" id="GAA5058159.1"/>
    </source>
</evidence>
<organism evidence="2 3">
    <name type="scientific">Nocardia callitridis</name>
    <dbReference type="NCBI Taxonomy" id="648753"/>
    <lineage>
        <taxon>Bacteria</taxon>
        <taxon>Bacillati</taxon>
        <taxon>Actinomycetota</taxon>
        <taxon>Actinomycetes</taxon>
        <taxon>Mycobacteriales</taxon>
        <taxon>Nocardiaceae</taxon>
        <taxon>Nocardia</taxon>
    </lineage>
</organism>
<feature type="chain" id="PRO_5047241472" description="Lipoprotein" evidence="1">
    <location>
        <begin position="20"/>
        <end position="119"/>
    </location>
</feature>
<evidence type="ECO:0008006" key="4">
    <source>
        <dbReference type="Google" id="ProtNLM"/>
    </source>
</evidence>
<evidence type="ECO:0000313" key="3">
    <source>
        <dbReference type="Proteomes" id="UP001500603"/>
    </source>
</evidence>
<comment type="caution">
    <text evidence="2">The sequence shown here is derived from an EMBL/GenBank/DDBJ whole genome shotgun (WGS) entry which is preliminary data.</text>
</comment>